<sequence length="311" mass="32873">MLSPALLASRALHTTGAPAPAFSHGAPHVAQARSRPPFPPTHDSDEEVDDRGWDGLGSSSGFHLADGSDEDLIFRTDLDPDTRYTFSALNSSHDVSRSTRVEGGGVSGPASRPAERAAVAPSSRPEIAGPQTQGVSEVALVEAMKKLASLSSQQKLGEAGAGETSAVVAKATEKDLLALFEKNVQEAEIYLALHERYRRALQQTSIKENEPPLPLTSSQESLGIFQQSGGPFLPSNTAVPPSAPPAQTPSYGPHPGVTATSSTFQSFIPSRVPTLHFGQAPAPGPIVRGSQLQHLDSEALDRLLERLSSRR</sequence>
<organism evidence="2 3">
    <name type="scientific">Gonapodya prolifera (strain JEL478)</name>
    <name type="common">Monoblepharis prolifera</name>
    <dbReference type="NCBI Taxonomy" id="1344416"/>
    <lineage>
        <taxon>Eukaryota</taxon>
        <taxon>Fungi</taxon>
        <taxon>Fungi incertae sedis</taxon>
        <taxon>Chytridiomycota</taxon>
        <taxon>Chytridiomycota incertae sedis</taxon>
        <taxon>Monoblepharidomycetes</taxon>
        <taxon>Monoblepharidales</taxon>
        <taxon>Gonapodyaceae</taxon>
        <taxon>Gonapodya</taxon>
    </lineage>
</organism>
<dbReference type="EMBL" id="KQ965751">
    <property type="protein sequence ID" value="KXS16594.1"/>
    <property type="molecule type" value="Genomic_DNA"/>
</dbReference>
<evidence type="ECO:0000313" key="2">
    <source>
        <dbReference type="EMBL" id="KXS16594.1"/>
    </source>
</evidence>
<dbReference type="Proteomes" id="UP000070544">
    <property type="component" value="Unassembled WGS sequence"/>
</dbReference>
<name>A0A139AJ57_GONPJ</name>
<accession>A0A139AJ57</accession>
<keyword evidence="3" id="KW-1185">Reference proteome</keyword>
<proteinExistence type="predicted"/>
<evidence type="ECO:0000256" key="1">
    <source>
        <dbReference type="SAM" id="MobiDB-lite"/>
    </source>
</evidence>
<feature type="compositionally biased region" description="Polar residues" evidence="1">
    <location>
        <begin position="229"/>
        <end position="239"/>
    </location>
</feature>
<feature type="region of interest" description="Disordered" evidence="1">
    <location>
        <begin position="229"/>
        <end position="260"/>
    </location>
</feature>
<protein>
    <submittedName>
        <fullName evidence="2">Uncharacterized protein</fullName>
    </submittedName>
</protein>
<evidence type="ECO:0000313" key="3">
    <source>
        <dbReference type="Proteomes" id="UP000070544"/>
    </source>
</evidence>
<feature type="region of interest" description="Disordered" evidence="1">
    <location>
        <begin position="16"/>
        <end position="70"/>
    </location>
</feature>
<gene>
    <name evidence="2" type="ORF">M427DRAFT_31017</name>
</gene>
<dbReference type="AlphaFoldDB" id="A0A139AJ57"/>
<feature type="region of interest" description="Disordered" evidence="1">
    <location>
        <begin position="92"/>
        <end position="132"/>
    </location>
</feature>
<reference evidence="2 3" key="1">
    <citation type="journal article" date="2015" name="Genome Biol. Evol.">
        <title>Phylogenomic analyses indicate that early fungi evolved digesting cell walls of algal ancestors of land plants.</title>
        <authorList>
            <person name="Chang Y."/>
            <person name="Wang S."/>
            <person name="Sekimoto S."/>
            <person name="Aerts A.L."/>
            <person name="Choi C."/>
            <person name="Clum A."/>
            <person name="LaButti K.M."/>
            <person name="Lindquist E.A."/>
            <person name="Yee Ngan C."/>
            <person name="Ohm R.A."/>
            <person name="Salamov A.A."/>
            <person name="Grigoriev I.V."/>
            <person name="Spatafora J.W."/>
            <person name="Berbee M.L."/>
        </authorList>
    </citation>
    <scope>NUCLEOTIDE SEQUENCE [LARGE SCALE GENOMIC DNA]</scope>
    <source>
        <strain evidence="2 3">JEL478</strain>
    </source>
</reference>